<evidence type="ECO:0000313" key="2">
    <source>
        <dbReference type="Proteomes" id="UP001431192"/>
    </source>
</evidence>
<keyword evidence="2" id="KW-1185">Reference proteome</keyword>
<dbReference type="Proteomes" id="UP001431192">
    <property type="component" value="Unassembled WGS sequence"/>
</dbReference>
<dbReference type="EMBL" id="JAODOQ010000001">
    <property type="protein sequence ID" value="MCT8988306.1"/>
    <property type="molecule type" value="Genomic_DNA"/>
</dbReference>
<gene>
    <name evidence="1" type="ORF">N4T56_20020</name>
</gene>
<accession>A0ABT2P6M0</accession>
<proteinExistence type="predicted"/>
<sequence length="139" mass="15960">MPIVTAIDHKFHQKQRHTFSYSYNICRRCGGGGYLPQYSHIANGICFSCHGDGEYQGCYTSSVLPTTPLISHSRYWCIILDTTDKIIASFTLDHDCNPEFHIQNRLEDTKLSRDNVRVIFGEKNEALSSLKTRIKLKQF</sequence>
<name>A0ABT2P6M0_9GAMM</name>
<evidence type="ECO:0000313" key="1">
    <source>
        <dbReference type="EMBL" id="MCT8988306.1"/>
    </source>
</evidence>
<organism evidence="1 2">
    <name type="scientific">Shewanella phaeophyticola</name>
    <dbReference type="NCBI Taxonomy" id="2978345"/>
    <lineage>
        <taxon>Bacteria</taxon>
        <taxon>Pseudomonadati</taxon>
        <taxon>Pseudomonadota</taxon>
        <taxon>Gammaproteobacteria</taxon>
        <taxon>Alteromonadales</taxon>
        <taxon>Shewanellaceae</taxon>
        <taxon>Shewanella</taxon>
    </lineage>
</organism>
<comment type="caution">
    <text evidence="1">The sequence shown here is derived from an EMBL/GenBank/DDBJ whole genome shotgun (WGS) entry which is preliminary data.</text>
</comment>
<reference evidence="1" key="1">
    <citation type="submission" date="2022-09" db="EMBL/GenBank/DDBJ databases">
        <title>Shewanella sp. KJ10-1 sp.nov, isolated from marine algae.</title>
        <authorList>
            <person name="Butt M."/>
            <person name="Lee J.K."/>
            <person name="Kim J.M."/>
            <person name="Choi D.G."/>
        </authorList>
    </citation>
    <scope>NUCLEOTIDE SEQUENCE</scope>
    <source>
        <strain evidence="1">KJ10-1</strain>
    </source>
</reference>
<dbReference type="RefSeq" id="WP_261734414.1">
    <property type="nucleotide sequence ID" value="NZ_JAODOQ010000001.1"/>
</dbReference>
<protein>
    <submittedName>
        <fullName evidence="1">Uncharacterized protein</fullName>
    </submittedName>
</protein>